<accession>A0A0V0J1B2</accession>
<dbReference type="EMBL" id="GEEE01016292">
    <property type="protein sequence ID" value="JAP46933.1"/>
    <property type="molecule type" value="Transcribed_RNA"/>
</dbReference>
<dbReference type="EMBL" id="GEEE01022022">
    <property type="protein sequence ID" value="JAP41203.1"/>
    <property type="molecule type" value="Transcribed_RNA"/>
</dbReference>
<dbReference type="EMBL" id="GEEE01002415">
    <property type="protein sequence ID" value="JAP60810.1"/>
    <property type="molecule type" value="Transcribed_RNA"/>
</dbReference>
<dbReference type="AlphaFoldDB" id="A0A0V0J1B2"/>
<protein>
    <submittedName>
        <fullName evidence="1">Uncharacterized protein</fullName>
    </submittedName>
</protein>
<reference evidence="1" key="1">
    <citation type="submission" date="2016-01" db="EMBL/GenBank/DDBJ databases">
        <title>Reference transcriptome for the parasite Schistocephalus solidus: insights into the molecular evolution of parasitism.</title>
        <authorList>
            <person name="Hebert F.O."/>
            <person name="Grambauer S."/>
            <person name="Barber I."/>
            <person name="Landry C.R."/>
            <person name="Aubin-Horth N."/>
        </authorList>
    </citation>
    <scope>NUCLEOTIDE SEQUENCE</scope>
</reference>
<dbReference type="EMBL" id="GEEE01007639">
    <property type="protein sequence ID" value="JAP55586.1"/>
    <property type="molecule type" value="Transcribed_RNA"/>
</dbReference>
<dbReference type="EMBL" id="GEEE01000958">
    <property type="protein sequence ID" value="JAP62267.1"/>
    <property type="molecule type" value="Transcribed_RNA"/>
</dbReference>
<dbReference type="EMBL" id="GEEE01011985">
    <property type="protein sequence ID" value="JAP51240.1"/>
    <property type="molecule type" value="Transcribed_RNA"/>
</dbReference>
<dbReference type="EMBL" id="GEEE01015490">
    <property type="protein sequence ID" value="JAP47735.1"/>
    <property type="molecule type" value="Transcribed_RNA"/>
</dbReference>
<dbReference type="EMBL" id="GEEE01021335">
    <property type="protein sequence ID" value="JAP41890.1"/>
    <property type="molecule type" value="Transcribed_RNA"/>
</dbReference>
<dbReference type="EMBL" id="GEEE01023600">
    <property type="protein sequence ID" value="JAP39625.1"/>
    <property type="molecule type" value="Transcribed_RNA"/>
</dbReference>
<proteinExistence type="predicted"/>
<dbReference type="EMBL" id="GEEE01004687">
    <property type="protein sequence ID" value="JAP58538.1"/>
    <property type="molecule type" value="Transcribed_RNA"/>
</dbReference>
<name>A0A0V0J1B2_SCHSO</name>
<evidence type="ECO:0000313" key="1">
    <source>
        <dbReference type="EMBL" id="JAP59457.1"/>
    </source>
</evidence>
<dbReference type="EMBL" id="GEEE01021118">
    <property type="protein sequence ID" value="JAP42107.1"/>
    <property type="molecule type" value="Transcribed_RNA"/>
</dbReference>
<gene>
    <name evidence="1" type="ORF">TR161701</name>
</gene>
<sequence>MLPPLAYTPRLTSRGSMCTCTLKDVQSLAYTKSVIVQSTHHVETASCTTIICSRVGQAYAGNQSHRVSRISDYYQTLVRNTHLVLVYFPLFSKIKLSPYYSGDSVKRPI</sequence>
<dbReference type="EMBL" id="GEEE01003768">
    <property type="protein sequence ID" value="JAP59457.1"/>
    <property type="molecule type" value="Transcribed_RNA"/>
</dbReference>
<organism evidence="1">
    <name type="scientific">Schistocephalus solidus</name>
    <name type="common">Tapeworm</name>
    <dbReference type="NCBI Taxonomy" id="70667"/>
    <lineage>
        <taxon>Eukaryota</taxon>
        <taxon>Metazoa</taxon>
        <taxon>Spiralia</taxon>
        <taxon>Lophotrochozoa</taxon>
        <taxon>Platyhelminthes</taxon>
        <taxon>Cestoda</taxon>
        <taxon>Eucestoda</taxon>
        <taxon>Diphyllobothriidea</taxon>
        <taxon>Diphyllobothriidae</taxon>
        <taxon>Schistocephalus</taxon>
    </lineage>
</organism>
<dbReference type="EMBL" id="GEEE01011738">
    <property type="protein sequence ID" value="JAP51487.1"/>
    <property type="molecule type" value="Transcribed_RNA"/>
</dbReference>
<dbReference type="EMBL" id="GEEE01019994">
    <property type="protein sequence ID" value="JAP43231.1"/>
    <property type="molecule type" value="Transcribed_RNA"/>
</dbReference>